<feature type="chain" id="PRO_5046138976" evidence="4">
    <location>
        <begin position="22"/>
        <end position="516"/>
    </location>
</feature>
<evidence type="ECO:0000313" key="7">
    <source>
        <dbReference type="Proteomes" id="UP001500320"/>
    </source>
</evidence>
<dbReference type="PROSITE" id="PS51257">
    <property type="entry name" value="PROKAR_LIPOPROTEIN"/>
    <property type="match status" value="1"/>
</dbReference>
<feature type="domain" description="Peptidase S33 tripeptidyl aminopeptidase-like C-terminal" evidence="5">
    <location>
        <begin position="414"/>
        <end position="513"/>
    </location>
</feature>
<organism evidence="6 7">
    <name type="scientific">Planomonospora alba</name>
    <dbReference type="NCBI Taxonomy" id="161354"/>
    <lineage>
        <taxon>Bacteria</taxon>
        <taxon>Bacillati</taxon>
        <taxon>Actinomycetota</taxon>
        <taxon>Actinomycetes</taxon>
        <taxon>Streptosporangiales</taxon>
        <taxon>Streptosporangiaceae</taxon>
        <taxon>Planomonospora</taxon>
    </lineage>
</organism>
<keyword evidence="2 4" id="KW-0732">Signal</keyword>
<dbReference type="InterPro" id="IPR029058">
    <property type="entry name" value="AB_hydrolase_fold"/>
</dbReference>
<evidence type="ECO:0000256" key="4">
    <source>
        <dbReference type="SAM" id="SignalP"/>
    </source>
</evidence>
<dbReference type="InterPro" id="IPR013595">
    <property type="entry name" value="Pept_S33_TAP-like_C"/>
</dbReference>
<dbReference type="PANTHER" id="PTHR43248">
    <property type="entry name" value="2-SUCCINYL-6-HYDROXY-2,4-CYCLOHEXADIENE-1-CARBOXYLATE SYNTHASE"/>
    <property type="match status" value="1"/>
</dbReference>
<dbReference type="GO" id="GO:0016787">
    <property type="term" value="F:hydrolase activity"/>
    <property type="evidence" value="ECO:0007669"/>
    <property type="project" value="UniProtKB-KW"/>
</dbReference>
<feature type="signal peptide" evidence="4">
    <location>
        <begin position="1"/>
        <end position="21"/>
    </location>
</feature>
<comment type="similarity">
    <text evidence="1">Belongs to the peptidase S33 family.</text>
</comment>
<dbReference type="PANTHER" id="PTHR43248:SF29">
    <property type="entry name" value="TRIPEPTIDYL AMINOPEPTIDASE"/>
    <property type="match status" value="1"/>
</dbReference>
<keyword evidence="3 6" id="KW-0378">Hydrolase</keyword>
<proteinExistence type="inferred from homology"/>
<dbReference type="EMBL" id="BAAAUT010000023">
    <property type="protein sequence ID" value="GAA3138274.1"/>
    <property type="molecule type" value="Genomic_DNA"/>
</dbReference>
<keyword evidence="7" id="KW-1185">Reference proteome</keyword>
<name>A0ABP6N927_9ACTN</name>
<comment type="caution">
    <text evidence="6">The sequence shown here is derived from an EMBL/GenBank/DDBJ whole genome shotgun (WGS) entry which is preliminary data.</text>
</comment>
<dbReference type="Proteomes" id="UP001500320">
    <property type="component" value="Unassembled WGS sequence"/>
</dbReference>
<sequence>MHVMRGIPATAATAALSMALAATLAACGAGEDGGREGGTAAPSAAATTPGAIAWAPCTDIKRPGGQRATPEPGEECGKLTVPLDYADPAAGTIDIALIRFKATGPGERIGSLLFNFGGPGASGVDTLAQAAKAFGALRTRYDLVSFDPRGVERSSGVRCGGTAEMDEYTSVDSVPEDAAERAEIEKVVEGFADACEQTSGKVLPYIGTVNAAEDMERMRAALGDAKLNYVGMSYGTHLGAVYATRYPKNVGRFLLDAPMDPSLSMREHTLAQTAGFQQAYESFLKDCVKDGQCKIGADADAADGNVTAMLEKLDDKPLAVGGRELTQGLAVTAIASALYSEQTWPFLDQALSTAMRGDGQGLMFLADTYTGREPDGSYSTIMSSFPAISCVDTAERPDEAELLKTEKEALKVSPLFGSAGMGSVCSSWPVAGSDESKKIDASGSAPIMVIAGTGDPATPYEWGPKLTEQLGTGVLVTYKGEGHGAYMSGDECVKQVADGYLLDGEVPAEGTTCPKE</sequence>
<evidence type="ECO:0000259" key="5">
    <source>
        <dbReference type="Pfam" id="PF08386"/>
    </source>
</evidence>
<gene>
    <name evidence="6" type="ORF">GCM10010466_31510</name>
</gene>
<dbReference type="InterPro" id="IPR051601">
    <property type="entry name" value="Serine_prot/Carboxylest_S33"/>
</dbReference>
<reference evidence="7" key="1">
    <citation type="journal article" date="2019" name="Int. J. Syst. Evol. Microbiol.">
        <title>The Global Catalogue of Microorganisms (GCM) 10K type strain sequencing project: providing services to taxonomists for standard genome sequencing and annotation.</title>
        <authorList>
            <consortium name="The Broad Institute Genomics Platform"/>
            <consortium name="The Broad Institute Genome Sequencing Center for Infectious Disease"/>
            <person name="Wu L."/>
            <person name="Ma J."/>
        </authorList>
    </citation>
    <scope>NUCLEOTIDE SEQUENCE [LARGE SCALE GENOMIC DNA]</scope>
    <source>
        <strain evidence="7">JCM 9373</strain>
    </source>
</reference>
<dbReference type="SUPFAM" id="SSF53474">
    <property type="entry name" value="alpha/beta-Hydrolases"/>
    <property type="match status" value="1"/>
</dbReference>
<evidence type="ECO:0000256" key="1">
    <source>
        <dbReference type="ARBA" id="ARBA00010088"/>
    </source>
</evidence>
<protein>
    <submittedName>
        <fullName evidence="6">Alpha/beta fold hydrolase</fullName>
    </submittedName>
</protein>
<evidence type="ECO:0000313" key="6">
    <source>
        <dbReference type="EMBL" id="GAA3138274.1"/>
    </source>
</evidence>
<dbReference type="Pfam" id="PF08386">
    <property type="entry name" value="Abhydrolase_4"/>
    <property type="match status" value="1"/>
</dbReference>
<dbReference type="Gene3D" id="3.40.50.1820">
    <property type="entry name" value="alpha/beta hydrolase"/>
    <property type="match status" value="1"/>
</dbReference>
<evidence type="ECO:0000256" key="3">
    <source>
        <dbReference type="ARBA" id="ARBA00022801"/>
    </source>
</evidence>
<evidence type="ECO:0000256" key="2">
    <source>
        <dbReference type="ARBA" id="ARBA00022729"/>
    </source>
</evidence>
<accession>A0ABP6N927</accession>